<name>A0A7W5ZJR1_9BACT</name>
<evidence type="ECO:0000313" key="1">
    <source>
        <dbReference type="EMBL" id="MBB3838567.1"/>
    </source>
</evidence>
<dbReference type="Proteomes" id="UP000541352">
    <property type="component" value="Unassembled WGS sequence"/>
</dbReference>
<proteinExistence type="predicted"/>
<dbReference type="RefSeq" id="WP_183974156.1">
    <property type="nucleotide sequence ID" value="NZ_JACIBY010000005.1"/>
</dbReference>
<dbReference type="Gene3D" id="1.25.40.10">
    <property type="entry name" value="Tetratricopeptide repeat domain"/>
    <property type="match status" value="1"/>
</dbReference>
<dbReference type="InterPro" id="IPR011990">
    <property type="entry name" value="TPR-like_helical_dom_sf"/>
</dbReference>
<reference evidence="1 2" key="1">
    <citation type="submission" date="2020-08" db="EMBL/GenBank/DDBJ databases">
        <title>Genomic Encyclopedia of Type Strains, Phase IV (KMG-IV): sequencing the most valuable type-strain genomes for metagenomic binning, comparative biology and taxonomic classification.</title>
        <authorList>
            <person name="Goeker M."/>
        </authorList>
    </citation>
    <scope>NUCLEOTIDE SEQUENCE [LARGE SCALE GENOMIC DNA]</scope>
    <source>
        <strain evidence="1 2">DSM 17976</strain>
    </source>
</reference>
<evidence type="ECO:0000313" key="2">
    <source>
        <dbReference type="Proteomes" id="UP000541352"/>
    </source>
</evidence>
<gene>
    <name evidence="1" type="ORF">FHS57_002573</name>
</gene>
<accession>A0A7W5ZJR1</accession>
<sequence length="258" mass="29393">MKEILSFSQLVIGSFVVMLVPFWAEAQTMQFVSSNRPADTSTKSSTEATTVVKNLHLMPLFGETSKSIEHIEFEINFLSECDQNFTNRAEASQFFSARGWEYLQEGDLDTACYRFNLAYLLDNKNSDCFWGLGVVCFQKGHLTDAERMLRKGADIDSTNVGLLVDLATVDLIHFKETKENWELIEAEQILKRASKLDSASANVYLKLSVLEFHKGNYDAAWANLHKTRLLDIELLDYEFMRELLAKKCDPQGIFSTQN</sequence>
<organism evidence="1 2">
    <name type="scientific">Runella defluvii</name>
    <dbReference type="NCBI Taxonomy" id="370973"/>
    <lineage>
        <taxon>Bacteria</taxon>
        <taxon>Pseudomonadati</taxon>
        <taxon>Bacteroidota</taxon>
        <taxon>Cytophagia</taxon>
        <taxon>Cytophagales</taxon>
        <taxon>Spirosomataceae</taxon>
        <taxon>Runella</taxon>
    </lineage>
</organism>
<dbReference type="AlphaFoldDB" id="A0A7W5ZJR1"/>
<keyword evidence="2" id="KW-1185">Reference proteome</keyword>
<protein>
    <submittedName>
        <fullName evidence="1">Tetratricopeptide (TPR) repeat protein</fullName>
    </submittedName>
</protein>
<comment type="caution">
    <text evidence="1">The sequence shown here is derived from an EMBL/GenBank/DDBJ whole genome shotgun (WGS) entry which is preliminary data.</text>
</comment>
<dbReference type="EMBL" id="JACIBY010000005">
    <property type="protein sequence ID" value="MBB3838567.1"/>
    <property type="molecule type" value="Genomic_DNA"/>
</dbReference>
<dbReference type="SUPFAM" id="SSF48452">
    <property type="entry name" value="TPR-like"/>
    <property type="match status" value="1"/>
</dbReference>